<name>A0A936Z0F5_9BURK</name>
<dbReference type="GO" id="GO:0005886">
    <property type="term" value="C:plasma membrane"/>
    <property type="evidence" value="ECO:0007669"/>
    <property type="project" value="TreeGrafter"/>
</dbReference>
<accession>A0A936Z0F5</accession>
<protein>
    <submittedName>
        <fullName evidence="2">Hemerythrin domain-containing protein</fullName>
    </submittedName>
</protein>
<evidence type="ECO:0000313" key="3">
    <source>
        <dbReference type="Proteomes" id="UP000599109"/>
    </source>
</evidence>
<feature type="domain" description="Hemerythrin-like" evidence="1">
    <location>
        <begin position="7"/>
        <end position="142"/>
    </location>
</feature>
<dbReference type="AlphaFoldDB" id="A0A936Z0F5"/>
<reference evidence="2 3" key="1">
    <citation type="journal article" date="2017" name="Int. J. Syst. Evol. Microbiol.">
        <title>Ramlibacter monticola sp. nov., isolated from forest soil.</title>
        <authorList>
            <person name="Chaudhary D.K."/>
            <person name="Kim J."/>
        </authorList>
    </citation>
    <scope>NUCLEOTIDE SEQUENCE [LARGE SCALE GENOMIC DNA]</scope>
    <source>
        <strain evidence="2 3">KACC 19175</strain>
    </source>
</reference>
<dbReference type="PANTHER" id="PTHR39966">
    <property type="entry name" value="BLL2471 PROTEIN-RELATED"/>
    <property type="match status" value="1"/>
</dbReference>
<dbReference type="PANTHER" id="PTHR39966:SF1">
    <property type="entry name" value="HEMERYTHRIN-LIKE DOMAIN-CONTAINING PROTEIN"/>
    <property type="match status" value="1"/>
</dbReference>
<comment type="caution">
    <text evidence="2">The sequence shown here is derived from an EMBL/GenBank/DDBJ whole genome shotgun (WGS) entry which is preliminary data.</text>
</comment>
<dbReference type="Gene3D" id="1.20.120.520">
    <property type="entry name" value="nmb1532 protein domain like"/>
    <property type="match status" value="1"/>
</dbReference>
<dbReference type="RefSeq" id="WP_201674666.1">
    <property type="nucleotide sequence ID" value="NZ_JAEQNE010000002.1"/>
</dbReference>
<keyword evidence="3" id="KW-1185">Reference proteome</keyword>
<gene>
    <name evidence="2" type="ORF">JJ685_13150</name>
</gene>
<dbReference type="Proteomes" id="UP000599109">
    <property type="component" value="Unassembled WGS sequence"/>
</dbReference>
<organism evidence="2 3">
    <name type="scientific">Ramlibacter monticola</name>
    <dbReference type="NCBI Taxonomy" id="1926872"/>
    <lineage>
        <taxon>Bacteria</taxon>
        <taxon>Pseudomonadati</taxon>
        <taxon>Pseudomonadota</taxon>
        <taxon>Betaproteobacteria</taxon>
        <taxon>Burkholderiales</taxon>
        <taxon>Comamonadaceae</taxon>
        <taxon>Ramlibacter</taxon>
    </lineage>
</organism>
<dbReference type="Pfam" id="PF01814">
    <property type="entry name" value="Hemerythrin"/>
    <property type="match status" value="1"/>
</dbReference>
<evidence type="ECO:0000313" key="2">
    <source>
        <dbReference type="EMBL" id="MBL0392082.1"/>
    </source>
</evidence>
<proteinExistence type="predicted"/>
<sequence length="194" mass="22124">MSGSSALSIIREEHAAVSALLRSLRLLVDKGPGEQRVRFFESVRAMLFYMDEFPERRHHPNESRLLFPMLWRAAPEVQPILERLEEDHAVGERRVRELQQMLAAWEFLGESRRTAFVAGLQDYVHKYLQHMHTEEMHLLPLAATRLSPQDHAELNAAFEAARDPLAGGRQDAMYAELFDHIVQHAPAPIGLGQG</sequence>
<evidence type="ECO:0000259" key="1">
    <source>
        <dbReference type="Pfam" id="PF01814"/>
    </source>
</evidence>
<dbReference type="CDD" id="cd12108">
    <property type="entry name" value="Hr-like"/>
    <property type="match status" value="1"/>
</dbReference>
<dbReference type="EMBL" id="JAEQNE010000002">
    <property type="protein sequence ID" value="MBL0392082.1"/>
    <property type="molecule type" value="Genomic_DNA"/>
</dbReference>
<dbReference type="InterPro" id="IPR012312">
    <property type="entry name" value="Hemerythrin-like"/>
</dbReference>